<evidence type="ECO:0000313" key="3">
    <source>
        <dbReference type="EMBL" id="OBQ59103.1"/>
    </source>
</evidence>
<feature type="domain" description="Restriction endonuclease type IV Mrr" evidence="1">
    <location>
        <begin position="14"/>
        <end position="135"/>
    </location>
</feature>
<dbReference type="Pfam" id="PF04471">
    <property type="entry name" value="Mrr_cat"/>
    <property type="match status" value="1"/>
</dbReference>
<reference evidence="2" key="3">
    <citation type="submission" date="2016-06" db="EMBL/GenBank/DDBJ databases">
        <authorList>
            <person name="Kjaerup R.B."/>
            <person name="Dalgaard T.S."/>
            <person name="Juul-Madsen H.R."/>
        </authorList>
    </citation>
    <scope>NUCLEOTIDE SEQUENCE</scope>
    <source>
        <strain evidence="2">R7ANS::ICEMlSym2042</strain>
    </source>
</reference>
<dbReference type="RefSeq" id="WP_065005724.1">
    <property type="nucleotide sequence ID" value="NZ_CP033334.1"/>
</dbReference>
<dbReference type="Proteomes" id="UP000093748">
    <property type="component" value="Unassembled WGS sequence"/>
</dbReference>
<gene>
    <name evidence="3" type="ORF">A8145_26025</name>
    <name evidence="2" type="ORF">BAE39_27400</name>
</gene>
<comment type="caution">
    <text evidence="2">The sequence shown here is derived from an EMBL/GenBank/DDBJ whole genome shotgun (WGS) entry which is preliminary data.</text>
</comment>
<dbReference type="Proteomes" id="UP000093737">
    <property type="component" value="Unassembled WGS sequence"/>
</dbReference>
<evidence type="ECO:0000259" key="1">
    <source>
        <dbReference type="Pfam" id="PF04471"/>
    </source>
</evidence>
<reference evidence="5" key="2">
    <citation type="submission" date="2016-06" db="EMBL/GenBank/DDBJ databases">
        <title>NZP2037 Pacbio-Illumina hybrid assembly.</title>
        <authorList>
            <person name="Ramsay J.P."/>
        </authorList>
    </citation>
    <scope>NUCLEOTIDE SEQUENCE [LARGE SCALE GENOMIC DNA]</scope>
    <source>
        <strain evidence="5">R7ANS::ICEMlSym2042</strain>
    </source>
</reference>
<dbReference type="AlphaFoldDB" id="A0A1A5PUL7"/>
<dbReference type="GO" id="GO:0009307">
    <property type="term" value="P:DNA restriction-modification system"/>
    <property type="evidence" value="ECO:0007669"/>
    <property type="project" value="InterPro"/>
</dbReference>
<organism evidence="2 5">
    <name type="scientific">Rhizobium loti</name>
    <name type="common">Mesorhizobium loti</name>
    <dbReference type="NCBI Taxonomy" id="381"/>
    <lineage>
        <taxon>Bacteria</taxon>
        <taxon>Pseudomonadati</taxon>
        <taxon>Pseudomonadota</taxon>
        <taxon>Alphaproteobacteria</taxon>
        <taxon>Hyphomicrobiales</taxon>
        <taxon>Phyllobacteriaceae</taxon>
        <taxon>Mesorhizobium</taxon>
    </lineage>
</organism>
<dbReference type="GO" id="GO:0004519">
    <property type="term" value="F:endonuclease activity"/>
    <property type="evidence" value="ECO:0007669"/>
    <property type="project" value="InterPro"/>
</dbReference>
<dbReference type="EMBL" id="LZTJ01000002">
    <property type="protein sequence ID" value="OBP80043.1"/>
    <property type="molecule type" value="Genomic_DNA"/>
</dbReference>
<evidence type="ECO:0000313" key="5">
    <source>
        <dbReference type="Proteomes" id="UP000093748"/>
    </source>
</evidence>
<evidence type="ECO:0000313" key="4">
    <source>
        <dbReference type="Proteomes" id="UP000093737"/>
    </source>
</evidence>
<sequence>MSIAQTVRPIHFEDFSGSEFERLVFAYHLCEGWTDLAWYGQAGSDQGRDIVGTRPFDDRPDERTVIQCVNRASLTQTKAEKDMSAAIGAAFGRPATFKFVCRCSVSAQRRDEVKAAANKLGVARVTIWSGSEFEEHLRLRAEFLLRRLVEGVPFPDTAAELRDFVDRFSAITDDQTLAMLARAFDRPAFRTPFQQESNLPAFLQAVEDTIRVLSTGIWQTREGVEIHRLPSLHHIRDPSVRSALEATVRELDNLRRRYKTLLSTGAIRPCGCGDPSCPTFMLTDAAAREMDRARDRVLTAFRKPYPSFSVTLE</sequence>
<name>A0A1A5PUL7_RHILI</name>
<accession>A0A1A5PUL7</accession>
<evidence type="ECO:0000313" key="2">
    <source>
        <dbReference type="EMBL" id="OBP80043.1"/>
    </source>
</evidence>
<proteinExistence type="predicted"/>
<dbReference type="EMBL" id="LYTK01000023">
    <property type="protein sequence ID" value="OBQ59103.1"/>
    <property type="molecule type" value="Genomic_DNA"/>
</dbReference>
<dbReference type="InterPro" id="IPR007560">
    <property type="entry name" value="Restrct_endonuc_IV_Mrr"/>
</dbReference>
<dbReference type="GO" id="GO:0003677">
    <property type="term" value="F:DNA binding"/>
    <property type="evidence" value="ECO:0007669"/>
    <property type="project" value="InterPro"/>
</dbReference>
<protein>
    <recommendedName>
        <fullName evidence="1">Restriction endonuclease type IV Mrr domain-containing protein</fullName>
    </recommendedName>
</protein>
<reference evidence="3 4" key="1">
    <citation type="submission" date="2016-05" db="EMBL/GenBank/DDBJ databases">
        <authorList>
            <person name="Ramsay J.P."/>
        </authorList>
    </citation>
    <scope>NUCLEOTIDE SEQUENCE [LARGE SCALE GENOMIC DNA]</scope>
    <source>
        <strain evidence="3 4">NZP2042</strain>
    </source>
</reference>